<dbReference type="Proteomes" id="UP000823893">
    <property type="component" value="Unassembled WGS sequence"/>
</dbReference>
<gene>
    <name evidence="1" type="ORF">H9935_10685</name>
</gene>
<organism evidence="1 2">
    <name type="scientific">Candidatus Blautia merdigallinarum</name>
    <dbReference type="NCBI Taxonomy" id="2838495"/>
    <lineage>
        <taxon>Bacteria</taxon>
        <taxon>Bacillati</taxon>
        <taxon>Bacillota</taxon>
        <taxon>Clostridia</taxon>
        <taxon>Lachnospirales</taxon>
        <taxon>Lachnospiraceae</taxon>
        <taxon>Blautia</taxon>
    </lineage>
</organism>
<proteinExistence type="predicted"/>
<protein>
    <submittedName>
        <fullName evidence="1">Uncharacterized protein</fullName>
    </submittedName>
</protein>
<evidence type="ECO:0000313" key="1">
    <source>
        <dbReference type="EMBL" id="HJC11252.1"/>
    </source>
</evidence>
<reference evidence="1" key="1">
    <citation type="journal article" date="2021" name="PeerJ">
        <title>Extensive microbial diversity within the chicken gut microbiome revealed by metagenomics and culture.</title>
        <authorList>
            <person name="Gilroy R."/>
            <person name="Ravi A."/>
            <person name="Getino M."/>
            <person name="Pursley I."/>
            <person name="Horton D.L."/>
            <person name="Alikhan N.F."/>
            <person name="Baker D."/>
            <person name="Gharbi K."/>
            <person name="Hall N."/>
            <person name="Watson M."/>
            <person name="Adriaenssens E.M."/>
            <person name="Foster-Nyarko E."/>
            <person name="Jarju S."/>
            <person name="Secka A."/>
            <person name="Antonio M."/>
            <person name="Oren A."/>
            <person name="Chaudhuri R.R."/>
            <person name="La Ragione R."/>
            <person name="Hildebrand F."/>
            <person name="Pallen M.J."/>
        </authorList>
    </citation>
    <scope>NUCLEOTIDE SEQUENCE</scope>
    <source>
        <strain evidence="1">ChiSxjej6B18-287</strain>
    </source>
</reference>
<sequence length="440" mass="51544">MKENETFDRTVREILASALNGFVLWVLSEACRNGIQRVYFLARDGYLMYRCAQIYVNKLQLPVECRYLYCSRHSLRLPLYHRDMETGLDYICRGGTEVTLEKILKRSGITEAERKKTLKLLELTEEKDLLLPYPYLKEIKQKLKGCPFFLKAMEVNSRKKLSPLLAYLEQEGLLEEIPMALADSGWTGSMQKEINQALKMLGKNGRLSGYYWGLYELPKGVKRENYHCYYFSPEKSLKKKVCFSNSLFESIFSAPHGMTTGYEKKNGSWEPVCGPGNEKRRKFMEKLEPILLEYAGNQAETIVDPENLFIEKFIREPSRKLERFMSRPTFQEAEIFGNLPFSDDIFDTEEQMTAVKLTEEELKANHAWNKICRMSGFGPGYVKESPWYEGSAVLYGKRPGYHIFMYHLYKYLLYLKKETDYKYREKKNCSSRKRISGFIR</sequence>
<name>A0A9D2N617_9FIRM</name>
<comment type="caution">
    <text evidence="1">The sequence shown here is derived from an EMBL/GenBank/DDBJ whole genome shotgun (WGS) entry which is preliminary data.</text>
</comment>
<dbReference type="EMBL" id="DWWV01000140">
    <property type="protein sequence ID" value="HJC11252.1"/>
    <property type="molecule type" value="Genomic_DNA"/>
</dbReference>
<dbReference type="AlphaFoldDB" id="A0A9D2N617"/>
<evidence type="ECO:0000313" key="2">
    <source>
        <dbReference type="Proteomes" id="UP000823893"/>
    </source>
</evidence>
<accession>A0A9D2N617</accession>
<reference evidence="1" key="2">
    <citation type="submission" date="2021-04" db="EMBL/GenBank/DDBJ databases">
        <authorList>
            <person name="Gilroy R."/>
        </authorList>
    </citation>
    <scope>NUCLEOTIDE SEQUENCE</scope>
    <source>
        <strain evidence="1">ChiSxjej6B18-287</strain>
    </source>
</reference>